<evidence type="ECO:0000256" key="1">
    <source>
        <dbReference type="SAM" id="SignalP"/>
    </source>
</evidence>
<feature type="chain" id="PRO_5016350080" description="Sel1 repeat-containing protein" evidence="1">
    <location>
        <begin position="20"/>
        <end position="226"/>
    </location>
</feature>
<protein>
    <recommendedName>
        <fullName evidence="4">Sel1 repeat-containing protein</fullName>
    </recommendedName>
</protein>
<gene>
    <name evidence="2" type="ORF">B0I24_1197</name>
</gene>
<evidence type="ECO:0000313" key="3">
    <source>
        <dbReference type="Proteomes" id="UP000249203"/>
    </source>
</evidence>
<accession>A0A327WP78</accession>
<dbReference type="AlphaFoldDB" id="A0A327WP78"/>
<dbReference type="Gene3D" id="1.25.40.10">
    <property type="entry name" value="Tetratricopeptide repeat domain"/>
    <property type="match status" value="1"/>
</dbReference>
<sequence length="226" mass="25407">MKVAAFGVVAALLISQAHAGQGGVNPERAAEAAQRSVLTAGLEAIQLYSDDDLVRMIRRNTHLQQVRDTDDCQLYQDIRAQAEIERRPVYQLLYGDMLAYAVCYERDVALGVTYMEAAAAQGMPEAIEQMGRYYHIGRFVQQDKQRALLYLREAAALGYLPAQKRFADLLLDGVGSPLDYEAAYHYLHNSVTASAQDHREVQQRLQRLAERMPPRIIERARSPLDA</sequence>
<dbReference type="PANTHER" id="PTHR11102:SF160">
    <property type="entry name" value="ERAD-ASSOCIATED E3 UBIQUITIN-PROTEIN LIGASE COMPONENT HRD3"/>
    <property type="match status" value="1"/>
</dbReference>
<dbReference type="InterPro" id="IPR006597">
    <property type="entry name" value="Sel1-like"/>
</dbReference>
<proteinExistence type="predicted"/>
<dbReference type="PANTHER" id="PTHR11102">
    <property type="entry name" value="SEL-1-LIKE PROTEIN"/>
    <property type="match status" value="1"/>
</dbReference>
<evidence type="ECO:0000313" key="2">
    <source>
        <dbReference type="EMBL" id="RAJ93524.1"/>
    </source>
</evidence>
<comment type="caution">
    <text evidence="2">The sequence shown here is derived from an EMBL/GenBank/DDBJ whole genome shotgun (WGS) entry which is preliminary data.</text>
</comment>
<feature type="signal peptide" evidence="1">
    <location>
        <begin position="1"/>
        <end position="19"/>
    </location>
</feature>
<dbReference type="Proteomes" id="UP000249203">
    <property type="component" value="Unassembled WGS sequence"/>
</dbReference>
<dbReference type="InterPro" id="IPR050767">
    <property type="entry name" value="Sel1_AlgK"/>
</dbReference>
<dbReference type="SMART" id="SM00671">
    <property type="entry name" value="SEL1"/>
    <property type="match status" value="3"/>
</dbReference>
<dbReference type="Pfam" id="PF08238">
    <property type="entry name" value="Sel1"/>
    <property type="match status" value="3"/>
</dbReference>
<keyword evidence="1" id="KW-0732">Signal</keyword>
<dbReference type="EMBL" id="QLMD01000019">
    <property type="protein sequence ID" value="RAJ93524.1"/>
    <property type="molecule type" value="Genomic_DNA"/>
</dbReference>
<name>A0A327WP78_9GAMM</name>
<organism evidence="2 3">
    <name type="scientific">Aliidiomarina maris</name>
    <dbReference type="NCBI Taxonomy" id="531312"/>
    <lineage>
        <taxon>Bacteria</taxon>
        <taxon>Pseudomonadati</taxon>
        <taxon>Pseudomonadota</taxon>
        <taxon>Gammaproteobacteria</taxon>
        <taxon>Alteromonadales</taxon>
        <taxon>Idiomarinaceae</taxon>
        <taxon>Aliidiomarina</taxon>
    </lineage>
</organism>
<evidence type="ECO:0008006" key="4">
    <source>
        <dbReference type="Google" id="ProtNLM"/>
    </source>
</evidence>
<dbReference type="RefSeq" id="WP_241974139.1">
    <property type="nucleotide sequence ID" value="NZ_PIPK01000014.1"/>
</dbReference>
<dbReference type="SUPFAM" id="SSF81901">
    <property type="entry name" value="HCP-like"/>
    <property type="match status" value="1"/>
</dbReference>
<dbReference type="InterPro" id="IPR011990">
    <property type="entry name" value="TPR-like_helical_dom_sf"/>
</dbReference>
<reference evidence="2 3" key="1">
    <citation type="submission" date="2018-06" db="EMBL/GenBank/DDBJ databases">
        <title>Genomic Encyclopedia of Type Strains, Phase III (KMG-III): the genomes of soil and plant-associated and newly described type strains.</title>
        <authorList>
            <person name="Whitman W."/>
        </authorList>
    </citation>
    <scope>NUCLEOTIDE SEQUENCE [LARGE SCALE GENOMIC DNA]</scope>
    <source>
        <strain evidence="2 3">CGMCC 1.15366</strain>
    </source>
</reference>